<evidence type="ECO:0000256" key="5">
    <source>
        <dbReference type="SAM" id="SignalP"/>
    </source>
</evidence>
<reference evidence="6 7" key="1">
    <citation type="journal article" date="2010" name="Stand. Genomic Sci.">
        <title>Complete genome sequence of Desulfarculus baarsii type strain (2st14).</title>
        <authorList>
            <person name="Sun H."/>
            <person name="Spring S."/>
            <person name="Lapidus A."/>
            <person name="Davenport K."/>
            <person name="Del Rio T.G."/>
            <person name="Tice H."/>
            <person name="Nolan M."/>
            <person name="Copeland A."/>
            <person name="Cheng J.F."/>
            <person name="Lucas S."/>
            <person name="Tapia R."/>
            <person name="Goodwin L."/>
            <person name="Pitluck S."/>
            <person name="Ivanova N."/>
            <person name="Pagani I."/>
            <person name="Mavromatis K."/>
            <person name="Ovchinnikova G."/>
            <person name="Pati A."/>
            <person name="Chen A."/>
            <person name="Palaniappan K."/>
            <person name="Hauser L."/>
            <person name="Chang Y.J."/>
            <person name="Jeffries C.D."/>
            <person name="Detter J.C."/>
            <person name="Han C."/>
            <person name="Rohde M."/>
            <person name="Brambilla E."/>
            <person name="Goker M."/>
            <person name="Woyke T."/>
            <person name="Bristow J."/>
            <person name="Eisen J.A."/>
            <person name="Markowitz V."/>
            <person name="Hugenholtz P."/>
            <person name="Kyrpides N.C."/>
            <person name="Klenk H.P."/>
            <person name="Land M."/>
        </authorList>
    </citation>
    <scope>NUCLEOTIDE SEQUENCE [LARGE SCALE GENOMIC DNA]</scope>
    <source>
        <strain evidence="7">ATCC 33931 / DSM 2075 / LMG 7858 / VKM B-1802 / 2st14</strain>
    </source>
</reference>
<dbReference type="KEGG" id="dbr:Deba_1982"/>
<gene>
    <name evidence="6" type="ordered locus">Deba_1982</name>
</gene>
<dbReference type="eggNOG" id="COG0457">
    <property type="taxonomic scope" value="Bacteria"/>
</dbReference>
<keyword evidence="1" id="KW-0677">Repeat</keyword>
<feature type="region of interest" description="Disordered" evidence="4">
    <location>
        <begin position="321"/>
        <end position="346"/>
    </location>
</feature>
<dbReference type="Pfam" id="PF07719">
    <property type="entry name" value="TPR_2"/>
    <property type="match status" value="1"/>
</dbReference>
<dbReference type="Pfam" id="PF14559">
    <property type="entry name" value="TPR_19"/>
    <property type="match status" value="1"/>
</dbReference>
<dbReference type="HOGENOM" id="CLU_801065_0_0_7"/>
<dbReference type="Gene3D" id="1.25.40.10">
    <property type="entry name" value="Tetratricopeptide repeat domain"/>
    <property type="match status" value="3"/>
</dbReference>
<sequence length="346" mass="36498">MLVVLAALFCAGCGGGAAAGLRGVDQAEAEEMRAREEAAGRDELQAKADRAMEADPTALEAHGDQLAASGEAMAALFQYNRALAKAPADQAARLRGKTALLHLRGGGYAQAERIYAALIQADEGDAQAWQGLGLALLAQDRPGEAQKALERAVGLDAALWKARNGLGVALNRQGRAAEAMAHFEAAIRLQPGQAAPHNNLGLALMAQGRLDQAQRAFTRAMRLAPADDKPRNNLALVYFRQGRADQALALLEATMGPAKARHDLGCLLAGQGQYRQAADMFRQALEISPTYYALAARHLDQVRQRADLGPGFEDDVGMARPQGALVDQVGQTPPADDAAEGAVDGR</sequence>
<dbReference type="SMART" id="SM00028">
    <property type="entry name" value="TPR"/>
    <property type="match status" value="5"/>
</dbReference>
<evidence type="ECO:0000256" key="1">
    <source>
        <dbReference type="ARBA" id="ARBA00022737"/>
    </source>
</evidence>
<name>E1QL82_DESB2</name>
<dbReference type="PROSITE" id="PS50293">
    <property type="entry name" value="TPR_REGION"/>
    <property type="match status" value="1"/>
</dbReference>
<feature type="repeat" description="TPR" evidence="3">
    <location>
        <begin position="160"/>
        <end position="193"/>
    </location>
</feature>
<dbReference type="PROSITE" id="PS50005">
    <property type="entry name" value="TPR"/>
    <property type="match status" value="3"/>
</dbReference>
<feature type="chain" id="PRO_5003150273" evidence="5">
    <location>
        <begin position="20"/>
        <end position="346"/>
    </location>
</feature>
<dbReference type="Proteomes" id="UP000009047">
    <property type="component" value="Chromosome"/>
</dbReference>
<feature type="repeat" description="TPR" evidence="3">
    <location>
        <begin position="258"/>
        <end position="291"/>
    </location>
</feature>
<dbReference type="EMBL" id="CP002085">
    <property type="protein sequence ID" value="ADK85347.1"/>
    <property type="molecule type" value="Genomic_DNA"/>
</dbReference>
<dbReference type="InterPro" id="IPR013105">
    <property type="entry name" value="TPR_2"/>
</dbReference>
<protein>
    <submittedName>
        <fullName evidence="6">Tetratricopeptide TPR_2 repeat protein</fullName>
    </submittedName>
</protein>
<proteinExistence type="predicted"/>
<keyword evidence="5" id="KW-0732">Signal</keyword>
<evidence type="ECO:0000256" key="4">
    <source>
        <dbReference type="SAM" id="MobiDB-lite"/>
    </source>
</evidence>
<dbReference type="PANTHER" id="PTHR44366:SF1">
    <property type="entry name" value="UDP-N-ACETYLGLUCOSAMINE--PEPTIDE N-ACETYLGLUCOSAMINYLTRANSFERASE 110 KDA SUBUNIT"/>
    <property type="match status" value="1"/>
</dbReference>
<keyword evidence="2 3" id="KW-0802">TPR repeat</keyword>
<evidence type="ECO:0000256" key="2">
    <source>
        <dbReference type="ARBA" id="ARBA00022803"/>
    </source>
</evidence>
<evidence type="ECO:0000313" key="7">
    <source>
        <dbReference type="Proteomes" id="UP000009047"/>
    </source>
</evidence>
<evidence type="ECO:0000313" key="6">
    <source>
        <dbReference type="EMBL" id="ADK85347.1"/>
    </source>
</evidence>
<dbReference type="STRING" id="644282.Deba_1982"/>
<feature type="repeat" description="TPR" evidence="3">
    <location>
        <begin position="194"/>
        <end position="227"/>
    </location>
</feature>
<dbReference type="AlphaFoldDB" id="E1QL82"/>
<dbReference type="InterPro" id="IPR019734">
    <property type="entry name" value="TPR_rpt"/>
</dbReference>
<organism evidence="6 7">
    <name type="scientific">Desulfarculus baarsii (strain ATCC 33931 / DSM 2075 / LMG 7858 / VKM B-1802 / 2st14)</name>
    <dbReference type="NCBI Taxonomy" id="644282"/>
    <lineage>
        <taxon>Bacteria</taxon>
        <taxon>Pseudomonadati</taxon>
        <taxon>Thermodesulfobacteriota</taxon>
        <taxon>Desulfarculia</taxon>
        <taxon>Desulfarculales</taxon>
        <taxon>Desulfarculaceae</taxon>
        <taxon>Desulfarculus</taxon>
    </lineage>
</organism>
<evidence type="ECO:0000256" key="3">
    <source>
        <dbReference type="PROSITE-ProRule" id="PRU00339"/>
    </source>
</evidence>
<dbReference type="Pfam" id="PF13432">
    <property type="entry name" value="TPR_16"/>
    <property type="match status" value="1"/>
</dbReference>
<dbReference type="GO" id="GO:0097363">
    <property type="term" value="F:protein O-acetylglucosaminyltransferase activity"/>
    <property type="evidence" value="ECO:0007669"/>
    <property type="project" value="TreeGrafter"/>
</dbReference>
<dbReference type="PANTHER" id="PTHR44366">
    <property type="entry name" value="UDP-N-ACETYLGLUCOSAMINE--PEPTIDE N-ACETYLGLUCOSAMINYLTRANSFERASE 110 KDA SUBUNIT"/>
    <property type="match status" value="1"/>
</dbReference>
<accession>E1QL82</accession>
<dbReference type="InterPro" id="IPR011990">
    <property type="entry name" value="TPR-like_helical_dom_sf"/>
</dbReference>
<dbReference type="GO" id="GO:0006493">
    <property type="term" value="P:protein O-linked glycosylation"/>
    <property type="evidence" value="ECO:0007669"/>
    <property type="project" value="InterPro"/>
</dbReference>
<dbReference type="InterPro" id="IPR037919">
    <property type="entry name" value="OGT"/>
</dbReference>
<feature type="signal peptide" evidence="5">
    <location>
        <begin position="1"/>
        <end position="19"/>
    </location>
</feature>
<keyword evidence="7" id="KW-1185">Reference proteome</keyword>
<dbReference type="SUPFAM" id="SSF48452">
    <property type="entry name" value="TPR-like"/>
    <property type="match status" value="1"/>
</dbReference>